<evidence type="ECO:0000256" key="2">
    <source>
        <dbReference type="ARBA" id="ARBA00011738"/>
    </source>
</evidence>
<reference evidence="6 7" key="1">
    <citation type="journal article" date="2017" name="Mol. Plant">
        <title>The Genome of Medicinal Plant Macleaya cordata Provides New Insights into Benzylisoquinoline Alkaloids Metabolism.</title>
        <authorList>
            <person name="Liu X."/>
            <person name="Liu Y."/>
            <person name="Huang P."/>
            <person name="Ma Y."/>
            <person name="Qing Z."/>
            <person name="Tang Q."/>
            <person name="Cao H."/>
            <person name="Cheng P."/>
            <person name="Zheng Y."/>
            <person name="Yuan Z."/>
            <person name="Zhou Y."/>
            <person name="Liu J."/>
            <person name="Tang Z."/>
            <person name="Zhuo Y."/>
            <person name="Zhang Y."/>
            <person name="Yu L."/>
            <person name="Huang J."/>
            <person name="Yang P."/>
            <person name="Peng Q."/>
            <person name="Zhang J."/>
            <person name="Jiang W."/>
            <person name="Zhang Z."/>
            <person name="Lin K."/>
            <person name="Ro D.K."/>
            <person name="Chen X."/>
            <person name="Xiong X."/>
            <person name="Shang Y."/>
            <person name="Huang S."/>
            <person name="Zeng J."/>
        </authorList>
    </citation>
    <scope>NUCLEOTIDE SEQUENCE [LARGE SCALE GENOMIC DNA]</scope>
    <source>
        <strain evidence="7">cv. BLH2017</strain>
        <tissue evidence="6">Root</tissue>
    </source>
</reference>
<dbReference type="OrthoDB" id="1864232at2759"/>
<dbReference type="Pfam" id="PF03018">
    <property type="entry name" value="Dirigent"/>
    <property type="match status" value="1"/>
</dbReference>
<keyword evidence="3 4" id="KW-0964">Secreted</keyword>
<evidence type="ECO:0000256" key="5">
    <source>
        <dbReference type="SAM" id="Phobius"/>
    </source>
</evidence>
<dbReference type="InterPro" id="IPR004265">
    <property type="entry name" value="Dirigent"/>
</dbReference>
<comment type="caution">
    <text evidence="6">The sequence shown here is derived from an EMBL/GenBank/DDBJ whole genome shotgun (WGS) entry which is preliminary data.</text>
</comment>
<proteinExistence type="inferred from homology"/>
<dbReference type="EMBL" id="MVGT01004239">
    <property type="protein sequence ID" value="OVA00952.1"/>
    <property type="molecule type" value="Genomic_DNA"/>
</dbReference>
<keyword evidence="5" id="KW-1133">Transmembrane helix</keyword>
<comment type="function">
    <text evidence="4">Dirigent proteins impart stereoselectivity on the phenoxy radical-coupling reaction, yielding optically active lignans from two molecules of coniferyl alcohol in the biosynthesis of lignans, flavonolignans, and alkaloids and thus plays a central role in plant secondary metabolism.</text>
</comment>
<comment type="similarity">
    <text evidence="1 4">Belongs to the plant dirigent protein family.</text>
</comment>
<protein>
    <recommendedName>
        <fullName evidence="4">Dirigent protein</fullName>
    </recommendedName>
</protein>
<keyword evidence="7" id="KW-1185">Reference proteome</keyword>
<sequence length="195" mass="21561">MANSVISSSYFISYVFMFIIICFSNYLTTTINGENSEEFSEIILMGRNEKISHLHFYFHDTVSGKNPTAVQIAAPTAKKSGSFFGITMIIDDKLTEGPEPTSKIIGRAQGIYAIAAQEEIGLLMNMNLVFMEGKYNGSTLSVLGRNAVFHPVREMPIVGGSGLFRFARGYALAKTVWFKKSGDALVEYNVSVIHF</sequence>
<dbReference type="STRING" id="56857.A0A200PRY6"/>
<dbReference type="Proteomes" id="UP000195402">
    <property type="component" value="Unassembled WGS sequence"/>
</dbReference>
<dbReference type="InParanoid" id="A0A200PRY6"/>
<comment type="subcellular location">
    <subcellularLocation>
        <location evidence="4">Secreted</location>
        <location evidence="4">Extracellular space</location>
        <location evidence="4">Apoplast</location>
    </subcellularLocation>
</comment>
<dbReference type="PANTHER" id="PTHR21495">
    <property type="entry name" value="NUCLEOPORIN-RELATED"/>
    <property type="match status" value="1"/>
</dbReference>
<comment type="subunit">
    <text evidence="2 4">Homodimer.</text>
</comment>
<dbReference type="OMA" id="HPKLPCT"/>
<gene>
    <name evidence="6" type="ORF">BVC80_859g3</name>
</gene>
<feature type="transmembrane region" description="Helical" evidence="5">
    <location>
        <begin position="6"/>
        <end position="27"/>
    </location>
</feature>
<accession>A0A200PRY6</accession>
<evidence type="ECO:0000256" key="1">
    <source>
        <dbReference type="ARBA" id="ARBA00010746"/>
    </source>
</evidence>
<dbReference type="AlphaFoldDB" id="A0A200PRY6"/>
<evidence type="ECO:0000313" key="7">
    <source>
        <dbReference type="Proteomes" id="UP000195402"/>
    </source>
</evidence>
<evidence type="ECO:0000256" key="4">
    <source>
        <dbReference type="RuleBase" id="RU363099"/>
    </source>
</evidence>
<organism evidence="6 7">
    <name type="scientific">Macleaya cordata</name>
    <name type="common">Five-seeded plume-poppy</name>
    <name type="synonym">Bocconia cordata</name>
    <dbReference type="NCBI Taxonomy" id="56857"/>
    <lineage>
        <taxon>Eukaryota</taxon>
        <taxon>Viridiplantae</taxon>
        <taxon>Streptophyta</taxon>
        <taxon>Embryophyta</taxon>
        <taxon>Tracheophyta</taxon>
        <taxon>Spermatophyta</taxon>
        <taxon>Magnoliopsida</taxon>
        <taxon>Ranunculales</taxon>
        <taxon>Papaveraceae</taxon>
        <taxon>Papaveroideae</taxon>
        <taxon>Macleaya</taxon>
    </lineage>
</organism>
<keyword evidence="5" id="KW-0812">Transmembrane</keyword>
<dbReference type="GO" id="GO:0009699">
    <property type="term" value="P:phenylpropanoid biosynthetic process"/>
    <property type="evidence" value="ECO:0007669"/>
    <property type="project" value="UniProtKB-ARBA"/>
</dbReference>
<dbReference type="Gene3D" id="2.40.480.10">
    <property type="entry name" value="Allene oxide cyclase-like"/>
    <property type="match status" value="1"/>
</dbReference>
<dbReference type="InterPro" id="IPR044859">
    <property type="entry name" value="Allene_oxi_cyc_Dirigent"/>
</dbReference>
<evidence type="ECO:0000313" key="6">
    <source>
        <dbReference type="EMBL" id="OVA00952.1"/>
    </source>
</evidence>
<evidence type="ECO:0000256" key="3">
    <source>
        <dbReference type="ARBA" id="ARBA00022525"/>
    </source>
</evidence>
<keyword evidence="4" id="KW-0052">Apoplast</keyword>
<dbReference type="GO" id="GO:0048046">
    <property type="term" value="C:apoplast"/>
    <property type="evidence" value="ECO:0007669"/>
    <property type="project" value="UniProtKB-SubCell"/>
</dbReference>
<name>A0A200PRY6_MACCD</name>
<keyword evidence="5" id="KW-0472">Membrane</keyword>